<feature type="compositionally biased region" description="Polar residues" evidence="1">
    <location>
        <begin position="131"/>
        <end position="142"/>
    </location>
</feature>
<dbReference type="AlphaFoldDB" id="A0A6A0GXJ5"/>
<protein>
    <recommendedName>
        <fullName evidence="3">PET domain-containing protein</fullName>
    </recommendedName>
</protein>
<accession>A0A6A0GXJ5</accession>
<comment type="caution">
    <text evidence="2">The sequence shown here is derived from an EMBL/GenBank/DDBJ whole genome shotgun (WGS) entry which is preliminary data.</text>
</comment>
<evidence type="ECO:0000256" key="1">
    <source>
        <dbReference type="SAM" id="MobiDB-lite"/>
    </source>
</evidence>
<feature type="region of interest" description="Disordered" evidence="1">
    <location>
        <begin position="90"/>
        <end position="109"/>
    </location>
</feature>
<reference evidence="2" key="3">
    <citation type="submission" date="2019-06" db="EMBL/GenBank/DDBJ databases">
        <authorList>
            <person name="Poynton C."/>
            <person name="Hasenbein S."/>
            <person name="Benoit J.B."/>
            <person name="Sepulveda M.S."/>
            <person name="Poelchau M.F."/>
            <person name="Murali S.C."/>
            <person name="Chen S."/>
            <person name="Glastad K.M."/>
            <person name="Werren J.H."/>
            <person name="Vineis J.H."/>
            <person name="Bowen J.L."/>
            <person name="Friedrich M."/>
            <person name="Jones J."/>
            <person name="Robertson H.M."/>
            <person name="Feyereisen R."/>
            <person name="Mechler-Hickson A."/>
            <person name="Mathers N."/>
            <person name="Lee C.E."/>
            <person name="Colbourne J.K."/>
            <person name="Biales A."/>
            <person name="Johnston J.S."/>
            <person name="Wellborn G.A."/>
            <person name="Rosendale A.J."/>
            <person name="Cridge A.G."/>
            <person name="Munoz-Torres M.C."/>
            <person name="Bain P.A."/>
            <person name="Manny A.R."/>
            <person name="Major K.M."/>
            <person name="Lambert F.N."/>
            <person name="Vulpe C.D."/>
            <person name="Tuck P."/>
            <person name="Blalock B.J."/>
            <person name="Lin Y.-Y."/>
            <person name="Smith M.E."/>
            <person name="Ochoa-Acuna H."/>
            <person name="Chen M.-J.M."/>
            <person name="Childers C.P."/>
            <person name="Qu J."/>
            <person name="Dugan S."/>
            <person name="Lee S.L."/>
            <person name="Chao H."/>
            <person name="Dinh H."/>
            <person name="Han Y."/>
            <person name="Doddapaneni H."/>
            <person name="Worley K.C."/>
            <person name="Muzny D.M."/>
            <person name="Gibbs R.A."/>
            <person name="Richards S."/>
        </authorList>
    </citation>
    <scope>NUCLEOTIDE SEQUENCE</scope>
    <source>
        <strain evidence="2">HAZT.00-mixed</strain>
        <tissue evidence="2">Whole organism</tissue>
    </source>
</reference>
<dbReference type="EMBL" id="JQDR03011873">
    <property type="protein sequence ID" value="KAA0192081.1"/>
    <property type="molecule type" value="Genomic_DNA"/>
</dbReference>
<feature type="compositionally biased region" description="Low complexity" evidence="1">
    <location>
        <begin position="25"/>
        <end position="43"/>
    </location>
</feature>
<sequence>MLLILMKVCRNCKCPREEHSGVNTPSVSASSPSSPDSPMAAQAQFPSTKSPTPPRVPNTPPSSSGPPIYGPNLLGQYPSSSLGYIFPNSQIPTKNLRPQSDSVSPQVSTFPSTAALTTTTTSDSVPSTSSNPQAQTSAQNSPIAQGSIISKKNGVGLGVGVGVGGVFGGVGVMSDHHRHSHSDDDSGCALEEYTWVPPGLKPEQSTPVNPIEITNHIVVGHRWPFKRHQ</sequence>
<feature type="compositionally biased region" description="Polar residues" evidence="1">
    <location>
        <begin position="90"/>
        <end position="107"/>
    </location>
</feature>
<gene>
    <name evidence="2" type="ORF">HAZT_HAZT009579</name>
</gene>
<evidence type="ECO:0008006" key="3">
    <source>
        <dbReference type="Google" id="ProtNLM"/>
    </source>
</evidence>
<organism evidence="2">
    <name type="scientific">Hyalella azteca</name>
    <name type="common">Amphipod</name>
    <dbReference type="NCBI Taxonomy" id="294128"/>
    <lineage>
        <taxon>Eukaryota</taxon>
        <taxon>Metazoa</taxon>
        <taxon>Ecdysozoa</taxon>
        <taxon>Arthropoda</taxon>
        <taxon>Crustacea</taxon>
        <taxon>Multicrustacea</taxon>
        <taxon>Malacostraca</taxon>
        <taxon>Eumalacostraca</taxon>
        <taxon>Peracarida</taxon>
        <taxon>Amphipoda</taxon>
        <taxon>Senticaudata</taxon>
        <taxon>Talitrida</taxon>
        <taxon>Talitroidea</taxon>
        <taxon>Hyalellidae</taxon>
        <taxon>Hyalella</taxon>
    </lineage>
</organism>
<reference evidence="2" key="1">
    <citation type="submission" date="2014-08" db="EMBL/GenBank/DDBJ databases">
        <authorList>
            <person name="Murali S."/>
            <person name="Richards S."/>
            <person name="Bandaranaike D."/>
            <person name="Bellair M."/>
            <person name="Blankenburg K."/>
            <person name="Chao H."/>
            <person name="Dinh H."/>
            <person name="Doddapaneni H."/>
            <person name="Dugan-Rocha S."/>
            <person name="Elkadiri S."/>
            <person name="Gnanaolivu R."/>
            <person name="Hughes D."/>
            <person name="Lee S."/>
            <person name="Li M."/>
            <person name="Ming W."/>
            <person name="Munidasa M."/>
            <person name="Muniz J."/>
            <person name="Nguyen L."/>
            <person name="Osuji N."/>
            <person name="Pu L.-L."/>
            <person name="Puazo M."/>
            <person name="Skinner E."/>
            <person name="Qu C."/>
            <person name="Quiroz J."/>
            <person name="Raj R."/>
            <person name="Weissenberger G."/>
            <person name="Xin Y."/>
            <person name="Zou X."/>
            <person name="Han Y."/>
            <person name="Worley K."/>
            <person name="Muzny D."/>
            <person name="Gibbs R."/>
        </authorList>
    </citation>
    <scope>NUCLEOTIDE SEQUENCE</scope>
    <source>
        <strain evidence="2">HAZT.00-mixed</strain>
        <tissue evidence="2">Whole organism</tissue>
    </source>
</reference>
<feature type="region of interest" description="Disordered" evidence="1">
    <location>
        <begin position="15"/>
        <end position="72"/>
    </location>
</feature>
<feature type="region of interest" description="Disordered" evidence="1">
    <location>
        <begin position="117"/>
        <end position="142"/>
    </location>
</feature>
<evidence type="ECO:0000313" key="2">
    <source>
        <dbReference type="EMBL" id="KAA0192081.1"/>
    </source>
</evidence>
<name>A0A6A0GXJ5_HYAAZ</name>
<reference evidence="2" key="2">
    <citation type="journal article" date="2018" name="Environ. Sci. Technol.">
        <title>The Toxicogenome of Hyalella azteca: A Model for Sediment Ecotoxicology and Evolutionary Toxicology.</title>
        <authorList>
            <person name="Poynton H.C."/>
            <person name="Hasenbein S."/>
            <person name="Benoit J.B."/>
            <person name="Sepulveda M.S."/>
            <person name="Poelchau M.F."/>
            <person name="Hughes D.S.T."/>
            <person name="Murali S.C."/>
            <person name="Chen S."/>
            <person name="Glastad K.M."/>
            <person name="Goodisman M.A.D."/>
            <person name="Werren J.H."/>
            <person name="Vineis J.H."/>
            <person name="Bowen J.L."/>
            <person name="Friedrich M."/>
            <person name="Jones J."/>
            <person name="Robertson H.M."/>
            <person name="Feyereisen R."/>
            <person name="Mechler-Hickson A."/>
            <person name="Mathers N."/>
            <person name="Lee C.E."/>
            <person name="Colbourne J.K."/>
            <person name="Biales A."/>
            <person name="Johnston J.S."/>
            <person name="Wellborn G.A."/>
            <person name="Rosendale A.J."/>
            <person name="Cridge A.G."/>
            <person name="Munoz-Torres M.C."/>
            <person name="Bain P.A."/>
            <person name="Manny A.R."/>
            <person name="Major K.M."/>
            <person name="Lambert F.N."/>
            <person name="Vulpe C.D."/>
            <person name="Tuck P."/>
            <person name="Blalock B.J."/>
            <person name="Lin Y.Y."/>
            <person name="Smith M.E."/>
            <person name="Ochoa-Acuna H."/>
            <person name="Chen M.M."/>
            <person name="Childers C.P."/>
            <person name="Qu J."/>
            <person name="Dugan S."/>
            <person name="Lee S.L."/>
            <person name="Chao H."/>
            <person name="Dinh H."/>
            <person name="Han Y."/>
            <person name="Doddapaneni H."/>
            <person name="Worley K.C."/>
            <person name="Muzny D.M."/>
            <person name="Gibbs R.A."/>
            <person name="Richards S."/>
        </authorList>
    </citation>
    <scope>NUCLEOTIDE SEQUENCE</scope>
    <source>
        <strain evidence="2">HAZT.00-mixed</strain>
        <tissue evidence="2">Whole organism</tissue>
    </source>
</reference>
<proteinExistence type="predicted"/>
<feature type="compositionally biased region" description="Pro residues" evidence="1">
    <location>
        <begin position="51"/>
        <end position="64"/>
    </location>
</feature>
<feature type="compositionally biased region" description="Low complexity" evidence="1">
    <location>
        <begin position="117"/>
        <end position="130"/>
    </location>
</feature>
<dbReference type="Proteomes" id="UP000711488">
    <property type="component" value="Unassembled WGS sequence"/>
</dbReference>